<dbReference type="GO" id="GO:0006950">
    <property type="term" value="P:response to stress"/>
    <property type="evidence" value="ECO:0007669"/>
    <property type="project" value="TreeGrafter"/>
</dbReference>
<dbReference type="Gene3D" id="1.10.10.10">
    <property type="entry name" value="Winged helix-like DNA-binding domain superfamily/Winged helix DNA-binding domain"/>
    <property type="match status" value="1"/>
</dbReference>
<reference evidence="2" key="1">
    <citation type="journal article" date="2014" name="Int. J. Syst. Evol. Microbiol.">
        <title>Complete genome sequence of Corynebacterium casei LMG S-19264T (=DSM 44701T), isolated from a smear-ripened cheese.</title>
        <authorList>
            <consortium name="US DOE Joint Genome Institute (JGI-PGF)"/>
            <person name="Walter F."/>
            <person name="Albersmeier A."/>
            <person name="Kalinowski J."/>
            <person name="Ruckert C."/>
        </authorList>
    </citation>
    <scope>NUCLEOTIDE SEQUENCE</scope>
    <source>
        <strain evidence="2">KCTC 32422</strain>
    </source>
</reference>
<reference evidence="2" key="2">
    <citation type="submission" date="2020-09" db="EMBL/GenBank/DDBJ databases">
        <authorList>
            <person name="Sun Q."/>
            <person name="Kim S."/>
        </authorList>
    </citation>
    <scope>NUCLEOTIDE SEQUENCE</scope>
    <source>
        <strain evidence="2">KCTC 32422</strain>
    </source>
</reference>
<dbReference type="InterPro" id="IPR039422">
    <property type="entry name" value="MarR/SlyA-like"/>
</dbReference>
<accession>A0A918VJ42</accession>
<dbReference type="GO" id="GO:0003700">
    <property type="term" value="F:DNA-binding transcription factor activity"/>
    <property type="evidence" value="ECO:0007669"/>
    <property type="project" value="InterPro"/>
</dbReference>
<feature type="domain" description="HTH marR-type" evidence="1">
    <location>
        <begin position="23"/>
        <end position="125"/>
    </location>
</feature>
<dbReference type="SUPFAM" id="SSF46785">
    <property type="entry name" value="Winged helix' DNA-binding domain"/>
    <property type="match status" value="1"/>
</dbReference>
<protein>
    <recommendedName>
        <fullName evidence="1">HTH marR-type domain-containing protein</fullName>
    </recommendedName>
</protein>
<evidence type="ECO:0000313" key="2">
    <source>
        <dbReference type="EMBL" id="GHA01426.1"/>
    </source>
</evidence>
<sequence length="152" mass="16998">MRSPYLIVSLLQGFYWFDSGLQSYLRARNLPTLTHSQSMVMINLTTGTTRPADVARNLGISRQAVHVTLLQMQKLGMVEFRADPTDKRSKIVVLTEMGEPMRRHAQAAVTAMTERLAERIGKTQVANLLAAFSTDWGDEVDFESESANRNPG</sequence>
<name>A0A918VJ42_9SPHN</name>
<dbReference type="Pfam" id="PF12802">
    <property type="entry name" value="MarR_2"/>
    <property type="match status" value="1"/>
</dbReference>
<dbReference type="RefSeq" id="WP_189541604.1">
    <property type="nucleotide sequence ID" value="NZ_BMZD01000005.1"/>
</dbReference>
<proteinExistence type="predicted"/>
<evidence type="ECO:0000313" key="3">
    <source>
        <dbReference type="Proteomes" id="UP000634139"/>
    </source>
</evidence>
<evidence type="ECO:0000259" key="1">
    <source>
        <dbReference type="SMART" id="SM00347"/>
    </source>
</evidence>
<keyword evidence="3" id="KW-1185">Reference proteome</keyword>
<dbReference type="AlphaFoldDB" id="A0A918VJ42"/>
<organism evidence="2 3">
    <name type="scientific">Novosphingobium arvoryzae</name>
    <dbReference type="NCBI Taxonomy" id="1256514"/>
    <lineage>
        <taxon>Bacteria</taxon>
        <taxon>Pseudomonadati</taxon>
        <taxon>Pseudomonadota</taxon>
        <taxon>Alphaproteobacteria</taxon>
        <taxon>Sphingomonadales</taxon>
        <taxon>Sphingomonadaceae</taxon>
        <taxon>Novosphingobium</taxon>
    </lineage>
</organism>
<dbReference type="InterPro" id="IPR000835">
    <property type="entry name" value="HTH_MarR-typ"/>
</dbReference>
<dbReference type="PANTHER" id="PTHR33164">
    <property type="entry name" value="TRANSCRIPTIONAL REGULATOR, MARR FAMILY"/>
    <property type="match status" value="1"/>
</dbReference>
<dbReference type="InterPro" id="IPR036390">
    <property type="entry name" value="WH_DNA-bd_sf"/>
</dbReference>
<dbReference type="InterPro" id="IPR036388">
    <property type="entry name" value="WH-like_DNA-bd_sf"/>
</dbReference>
<comment type="caution">
    <text evidence="2">The sequence shown here is derived from an EMBL/GenBank/DDBJ whole genome shotgun (WGS) entry which is preliminary data.</text>
</comment>
<dbReference type="SMART" id="SM00347">
    <property type="entry name" value="HTH_MARR"/>
    <property type="match status" value="1"/>
</dbReference>
<dbReference type="PANTHER" id="PTHR33164:SF43">
    <property type="entry name" value="HTH-TYPE TRANSCRIPTIONAL REPRESSOR YETL"/>
    <property type="match status" value="1"/>
</dbReference>
<gene>
    <name evidence="2" type="ORF">GCM10011617_22710</name>
</gene>
<dbReference type="Proteomes" id="UP000634139">
    <property type="component" value="Unassembled WGS sequence"/>
</dbReference>
<dbReference type="EMBL" id="BMZD01000005">
    <property type="protein sequence ID" value="GHA01426.1"/>
    <property type="molecule type" value="Genomic_DNA"/>
</dbReference>